<dbReference type="GO" id="GO:0008898">
    <property type="term" value="F:S-adenosylmethionine-homocysteine S-methyltransferase activity"/>
    <property type="evidence" value="ECO:0007669"/>
    <property type="project" value="TreeGrafter"/>
</dbReference>
<dbReference type="EMBL" id="LWDG02000097">
    <property type="protein sequence ID" value="KAE8269363.1"/>
    <property type="molecule type" value="Genomic_DNA"/>
</dbReference>
<evidence type="ECO:0000256" key="3">
    <source>
        <dbReference type="ARBA" id="ARBA00022723"/>
    </source>
</evidence>
<evidence type="ECO:0000256" key="5">
    <source>
        <dbReference type="PROSITE-ProRule" id="PRU00333"/>
    </source>
</evidence>
<keyword evidence="4 5" id="KW-0862">Zinc</keyword>
<comment type="cofactor">
    <cofactor evidence="5">
        <name>Zn(2+)</name>
        <dbReference type="ChEBI" id="CHEBI:29105"/>
    </cofactor>
</comment>
<dbReference type="SUPFAM" id="SSF82282">
    <property type="entry name" value="Homocysteine S-methyltransferase"/>
    <property type="match status" value="1"/>
</dbReference>
<gene>
    <name evidence="7" type="ORF">A4X09_0g2983</name>
</gene>
<evidence type="ECO:0000256" key="1">
    <source>
        <dbReference type="ARBA" id="ARBA00022603"/>
    </source>
</evidence>
<name>A0A8X7NAD7_9BASI</name>
<keyword evidence="2 5" id="KW-0808">Transferase</keyword>
<evidence type="ECO:0000313" key="8">
    <source>
        <dbReference type="Proteomes" id="UP000078113"/>
    </source>
</evidence>
<dbReference type="Proteomes" id="UP000078113">
    <property type="component" value="Unassembled WGS sequence"/>
</dbReference>
<dbReference type="InterPro" id="IPR003726">
    <property type="entry name" value="HCY_dom"/>
</dbReference>
<protein>
    <recommendedName>
        <fullName evidence="6">Hcy-binding domain-containing protein</fullName>
    </recommendedName>
</protein>
<accession>A0A8X7NAD7</accession>
<reference evidence="7" key="1">
    <citation type="submission" date="2016-04" db="EMBL/GenBank/DDBJ databases">
        <authorList>
            <person name="Nguyen H.D."/>
            <person name="Samba Siva P."/>
            <person name="Cullis J."/>
            <person name="Levesque C.A."/>
            <person name="Hambleton S."/>
        </authorList>
    </citation>
    <scope>NUCLEOTIDE SEQUENCE</scope>
    <source>
        <strain evidence="7">DAOMC 236422</strain>
    </source>
</reference>
<dbReference type="InterPro" id="IPR051486">
    <property type="entry name" value="Hcy_S-methyltransferase"/>
</dbReference>
<dbReference type="InterPro" id="IPR036589">
    <property type="entry name" value="HCY_dom_sf"/>
</dbReference>
<dbReference type="GO" id="GO:0033528">
    <property type="term" value="P:S-methylmethionine cycle"/>
    <property type="evidence" value="ECO:0007669"/>
    <property type="project" value="TreeGrafter"/>
</dbReference>
<dbReference type="Gene3D" id="3.20.20.330">
    <property type="entry name" value="Homocysteine-binding-like domain"/>
    <property type="match status" value="1"/>
</dbReference>
<dbReference type="PROSITE" id="PS50970">
    <property type="entry name" value="HCY"/>
    <property type="match status" value="1"/>
</dbReference>
<dbReference type="GO" id="GO:0032259">
    <property type="term" value="P:methylation"/>
    <property type="evidence" value="ECO:0007669"/>
    <property type="project" value="UniProtKB-KW"/>
</dbReference>
<organism evidence="7 8">
    <name type="scientific">Tilletia walkeri</name>
    <dbReference type="NCBI Taxonomy" id="117179"/>
    <lineage>
        <taxon>Eukaryota</taxon>
        <taxon>Fungi</taxon>
        <taxon>Dikarya</taxon>
        <taxon>Basidiomycota</taxon>
        <taxon>Ustilaginomycotina</taxon>
        <taxon>Exobasidiomycetes</taxon>
        <taxon>Tilletiales</taxon>
        <taxon>Tilletiaceae</taxon>
        <taxon>Tilletia</taxon>
    </lineage>
</organism>
<feature type="binding site" evidence="5">
    <location>
        <position position="356"/>
    </location>
    <ligand>
        <name>Zn(2+)</name>
        <dbReference type="ChEBI" id="CHEBI:29105"/>
    </ligand>
</feature>
<proteinExistence type="predicted"/>
<dbReference type="GO" id="GO:0009086">
    <property type="term" value="P:methionine biosynthetic process"/>
    <property type="evidence" value="ECO:0007669"/>
    <property type="project" value="InterPro"/>
</dbReference>
<keyword evidence="1 5" id="KW-0489">Methyltransferase</keyword>
<evidence type="ECO:0000256" key="2">
    <source>
        <dbReference type="ARBA" id="ARBA00022679"/>
    </source>
</evidence>
<comment type="caution">
    <text evidence="7">The sequence shown here is derived from an EMBL/GenBank/DDBJ whole genome shotgun (WGS) entry which is preliminary data.</text>
</comment>
<keyword evidence="3 5" id="KW-0479">Metal-binding</keyword>
<evidence type="ECO:0000259" key="6">
    <source>
        <dbReference type="PROSITE" id="PS50970"/>
    </source>
</evidence>
<evidence type="ECO:0000313" key="7">
    <source>
        <dbReference type="EMBL" id="KAE8269363.1"/>
    </source>
</evidence>
<dbReference type="PANTHER" id="PTHR46015:SF1">
    <property type="entry name" value="HOMOCYSTEINE S-METHYLTRANSFERASE-LIKE ISOFORM 1"/>
    <property type="match status" value="1"/>
</dbReference>
<dbReference type="Pfam" id="PF02574">
    <property type="entry name" value="S-methyl_trans"/>
    <property type="match status" value="1"/>
</dbReference>
<keyword evidence="8" id="KW-1185">Reference proteome</keyword>
<reference evidence="7" key="2">
    <citation type="journal article" date="2019" name="IMA Fungus">
        <title>Genome sequencing and comparison of five Tilletia species to identify candidate genes for the detection of regulated species infecting wheat.</title>
        <authorList>
            <person name="Nguyen H.D.T."/>
            <person name="Sultana T."/>
            <person name="Kesanakurti P."/>
            <person name="Hambleton S."/>
        </authorList>
    </citation>
    <scope>NUCLEOTIDE SEQUENCE</scope>
    <source>
        <strain evidence="7">DAOMC 236422</strain>
    </source>
</reference>
<dbReference type="GO" id="GO:0008270">
    <property type="term" value="F:zinc ion binding"/>
    <property type="evidence" value="ECO:0007669"/>
    <property type="project" value="InterPro"/>
</dbReference>
<feature type="binding site" evidence="5">
    <location>
        <position position="355"/>
    </location>
    <ligand>
        <name>Zn(2+)</name>
        <dbReference type="ChEBI" id="CHEBI:29105"/>
    </ligand>
</feature>
<sequence length="375" mass="40401">MSDHALLKLARSHGVICADGGFATHLEDALGASNLGDSPVWSASVLSESPHLIRQTHLDFLQAGAQIIGTATYQACHAGFLDCGIEAERATELMRLAIDLADQARSSYLDSKSLQGKDRPLIALSLGPYGAYLRGGAEYTGDYLGVTQDDLVSFHYDRLRIFADAPETWAKIDIVALETLPRIDEAEAILTALDRLAERNGQGFKLKLKPAYVSFVFPSGETLPKGGEETGLHTQNGLKALVDLLGTKGRWGLSGLGINCTKAKYLPALVSELTARLRERIAADGALEAFLFLEPDGGLVYDGNARTWSAPEDENDDPSSSVQRWQKGLINTLHQATSVNSEDVKPWTGIVLGGCCKATTSHISALRRAIDSLPR</sequence>
<dbReference type="AlphaFoldDB" id="A0A8X7NAD7"/>
<feature type="binding site" evidence="5">
    <location>
        <position position="260"/>
    </location>
    <ligand>
        <name>Zn(2+)</name>
        <dbReference type="ChEBI" id="CHEBI:29105"/>
    </ligand>
</feature>
<feature type="domain" description="Hcy-binding" evidence="6">
    <location>
        <begin position="4"/>
        <end position="370"/>
    </location>
</feature>
<dbReference type="PANTHER" id="PTHR46015">
    <property type="entry name" value="ZGC:172121"/>
    <property type="match status" value="1"/>
</dbReference>
<evidence type="ECO:0000256" key="4">
    <source>
        <dbReference type="ARBA" id="ARBA00022833"/>
    </source>
</evidence>